<evidence type="ECO:0000256" key="9">
    <source>
        <dbReference type="ARBA" id="ARBA00023157"/>
    </source>
</evidence>
<evidence type="ECO:0000256" key="11">
    <source>
        <dbReference type="HAMAP-Rule" id="MF_01479"/>
    </source>
</evidence>
<keyword evidence="15" id="KW-1185">Reference proteome</keyword>
<protein>
    <recommendedName>
        <fullName evidence="11">Transcriptional regulator WhiB</fullName>
    </recommendedName>
</protein>
<gene>
    <name evidence="11" type="primary">whiB</name>
    <name evidence="14" type="ORF">SAMN05216252_10487</name>
</gene>
<dbReference type="GO" id="GO:0035731">
    <property type="term" value="F:dinitrosyl-iron complex binding"/>
    <property type="evidence" value="ECO:0007669"/>
    <property type="project" value="UniProtKB-UniRule"/>
</dbReference>
<keyword evidence="7 11" id="KW-0805">Transcription regulation</keyword>
<feature type="binding site" evidence="11">
    <location>
        <position position="46"/>
    </location>
    <ligand>
        <name>[4Fe-4S] cluster</name>
        <dbReference type="ChEBI" id="CHEBI:49883"/>
    </ligand>
</feature>
<feature type="region of interest" description="Disordered" evidence="12">
    <location>
        <begin position="57"/>
        <end position="79"/>
    </location>
</feature>
<accession>A0A239CKM6</accession>
<comment type="subcellular location">
    <subcellularLocation>
        <location evidence="1 11">Cytoplasm</location>
    </subcellularLocation>
</comment>
<evidence type="ECO:0000256" key="4">
    <source>
        <dbReference type="ARBA" id="ARBA00022723"/>
    </source>
</evidence>
<feature type="compositionally biased region" description="Basic residues" evidence="12">
    <location>
        <begin position="70"/>
        <end position="79"/>
    </location>
</feature>
<evidence type="ECO:0000256" key="12">
    <source>
        <dbReference type="SAM" id="MobiDB-lite"/>
    </source>
</evidence>
<feature type="domain" description="4Fe-4S Wbl-type" evidence="13">
    <location>
        <begin position="8"/>
        <end position="70"/>
    </location>
</feature>
<keyword evidence="9 11" id="KW-1015">Disulfide bond</keyword>
<keyword evidence="8 11" id="KW-0238">DNA-binding</keyword>
<dbReference type="GO" id="GO:0045454">
    <property type="term" value="P:cell redox homeostasis"/>
    <property type="evidence" value="ECO:0007669"/>
    <property type="project" value="TreeGrafter"/>
</dbReference>
<dbReference type="Pfam" id="PF02467">
    <property type="entry name" value="Whib"/>
    <property type="match status" value="1"/>
</dbReference>
<dbReference type="RefSeq" id="WP_089223217.1">
    <property type="nucleotide sequence ID" value="NZ_FZOF01000004.1"/>
</dbReference>
<evidence type="ECO:0000256" key="8">
    <source>
        <dbReference type="ARBA" id="ARBA00023125"/>
    </source>
</evidence>
<keyword evidence="6 11" id="KW-0411">Iron-sulfur</keyword>
<evidence type="ECO:0000256" key="6">
    <source>
        <dbReference type="ARBA" id="ARBA00023014"/>
    </source>
</evidence>
<evidence type="ECO:0000256" key="2">
    <source>
        <dbReference type="ARBA" id="ARBA00006597"/>
    </source>
</evidence>
<evidence type="ECO:0000256" key="10">
    <source>
        <dbReference type="ARBA" id="ARBA00023163"/>
    </source>
</evidence>
<dbReference type="PROSITE" id="PS51674">
    <property type="entry name" value="4FE4S_WBL"/>
    <property type="match status" value="1"/>
</dbReference>
<dbReference type="InterPro" id="IPR003482">
    <property type="entry name" value="Whib"/>
</dbReference>
<evidence type="ECO:0000313" key="15">
    <source>
        <dbReference type="Proteomes" id="UP000198280"/>
    </source>
</evidence>
<dbReference type="OrthoDB" id="8104048at2"/>
<proteinExistence type="inferred from homology"/>
<dbReference type="GO" id="GO:0003677">
    <property type="term" value="F:DNA binding"/>
    <property type="evidence" value="ECO:0007669"/>
    <property type="project" value="UniProtKB-UniRule"/>
</dbReference>
<dbReference type="Proteomes" id="UP000198280">
    <property type="component" value="Unassembled WGS sequence"/>
</dbReference>
<reference evidence="14 15" key="1">
    <citation type="submission" date="2017-06" db="EMBL/GenBank/DDBJ databases">
        <authorList>
            <person name="Kim H.J."/>
            <person name="Triplett B.A."/>
        </authorList>
    </citation>
    <scope>NUCLEOTIDE SEQUENCE [LARGE SCALE GENOMIC DNA]</scope>
    <source>
        <strain evidence="14 15">CGMCC 4.1858</strain>
    </source>
</reference>
<dbReference type="EMBL" id="FZOF01000004">
    <property type="protein sequence ID" value="SNS20725.1"/>
    <property type="molecule type" value="Genomic_DNA"/>
</dbReference>
<evidence type="ECO:0000256" key="1">
    <source>
        <dbReference type="ARBA" id="ARBA00004496"/>
    </source>
</evidence>
<dbReference type="PANTHER" id="PTHR38839:SF6">
    <property type="entry name" value="TRANSCRIPTIONAL REGULATOR WHIB1"/>
    <property type="match status" value="1"/>
</dbReference>
<dbReference type="GO" id="GO:0046872">
    <property type="term" value="F:metal ion binding"/>
    <property type="evidence" value="ECO:0007669"/>
    <property type="project" value="UniProtKB-KW"/>
</dbReference>
<feature type="binding site" evidence="11">
    <location>
        <position position="37"/>
    </location>
    <ligand>
        <name>[4Fe-4S] cluster</name>
        <dbReference type="ChEBI" id="CHEBI:49883"/>
    </ligand>
</feature>
<dbReference type="GO" id="GO:0047134">
    <property type="term" value="F:protein-disulfide reductase [NAD(P)H] activity"/>
    <property type="evidence" value="ECO:0007669"/>
    <property type="project" value="TreeGrafter"/>
</dbReference>
<comment type="similarity">
    <text evidence="2 11">Belongs to the WhiB family.</text>
</comment>
<keyword evidence="11" id="KW-0963">Cytoplasm</keyword>
<comment type="function">
    <text evidence="11">Acts as a transcriptional regulator. Probably redox-responsive. The apo- but not holo-form probably binds DNA.</text>
</comment>
<dbReference type="GO" id="GO:0005737">
    <property type="term" value="C:cytoplasm"/>
    <property type="evidence" value="ECO:0007669"/>
    <property type="project" value="UniProtKB-SubCell"/>
</dbReference>
<organism evidence="14 15">
    <name type="scientific">Actinacidiphila glaucinigra</name>
    <dbReference type="NCBI Taxonomy" id="235986"/>
    <lineage>
        <taxon>Bacteria</taxon>
        <taxon>Bacillati</taxon>
        <taxon>Actinomycetota</taxon>
        <taxon>Actinomycetes</taxon>
        <taxon>Kitasatosporales</taxon>
        <taxon>Streptomycetaceae</taxon>
        <taxon>Actinacidiphila</taxon>
    </lineage>
</organism>
<feature type="binding site" evidence="11">
    <location>
        <position position="40"/>
    </location>
    <ligand>
        <name>[4Fe-4S] cluster</name>
        <dbReference type="ChEBI" id="CHEBI:49883"/>
    </ligand>
</feature>
<name>A0A239CKM6_9ACTN</name>
<dbReference type="GO" id="GO:0051539">
    <property type="term" value="F:4 iron, 4 sulfur cluster binding"/>
    <property type="evidence" value="ECO:0007669"/>
    <property type="project" value="UniProtKB-UniRule"/>
</dbReference>
<evidence type="ECO:0000256" key="3">
    <source>
        <dbReference type="ARBA" id="ARBA00022485"/>
    </source>
</evidence>
<sequence length="79" mass="8513">MGWWRSAACAEEDPELFFPVGSSGPGAGQEARAKAVCERCPVIGDCLEWALTTGQSPGIWGGTSEEERRAMRRRAARTG</sequence>
<dbReference type="InterPro" id="IPR034768">
    <property type="entry name" value="4FE4S_WBL"/>
</dbReference>
<evidence type="ECO:0000256" key="7">
    <source>
        <dbReference type="ARBA" id="ARBA00023015"/>
    </source>
</evidence>
<comment type="PTM">
    <text evidence="11">The Fe-S cluster can be nitrosylated by nitric oxide (NO).</text>
</comment>
<evidence type="ECO:0000259" key="13">
    <source>
        <dbReference type="PROSITE" id="PS51674"/>
    </source>
</evidence>
<comment type="PTM">
    <text evidence="11">Upon Fe-S cluster removal intramolecular disulfide bonds are formed.</text>
</comment>
<keyword evidence="3 11" id="KW-0004">4Fe-4S</keyword>
<dbReference type="PANTHER" id="PTHR38839">
    <property type="entry name" value="TRANSCRIPTIONAL REGULATOR WHID-RELATED"/>
    <property type="match status" value="1"/>
</dbReference>
<dbReference type="AlphaFoldDB" id="A0A239CKM6"/>
<keyword evidence="4 11" id="KW-0479">Metal-binding</keyword>
<evidence type="ECO:0000313" key="14">
    <source>
        <dbReference type="EMBL" id="SNS20725.1"/>
    </source>
</evidence>
<keyword evidence="5 11" id="KW-0408">Iron</keyword>
<feature type="binding site" evidence="11">
    <location>
        <position position="9"/>
    </location>
    <ligand>
        <name>[4Fe-4S] cluster</name>
        <dbReference type="ChEBI" id="CHEBI:49883"/>
    </ligand>
</feature>
<comment type="cofactor">
    <cofactor evidence="11">
        <name>[4Fe-4S] cluster</name>
        <dbReference type="ChEBI" id="CHEBI:49883"/>
    </cofactor>
    <text evidence="11">Binds 1 [4Fe-4S] cluster per subunit. Following nitrosylation of the [4Fe-4S] cluster binds 1 [4Fe-8(NO)] cluster per subunit.</text>
</comment>
<evidence type="ECO:0000256" key="5">
    <source>
        <dbReference type="ARBA" id="ARBA00023004"/>
    </source>
</evidence>
<dbReference type="HAMAP" id="MF_01479">
    <property type="entry name" value="WhiB"/>
    <property type="match status" value="1"/>
</dbReference>
<keyword evidence="10 11" id="KW-0804">Transcription</keyword>
<dbReference type="GO" id="GO:0045892">
    <property type="term" value="P:negative regulation of DNA-templated transcription"/>
    <property type="evidence" value="ECO:0007669"/>
    <property type="project" value="TreeGrafter"/>
</dbReference>